<reference evidence="2" key="2">
    <citation type="submission" date="2014-07" db="EMBL/GenBank/DDBJ databases">
        <authorList>
            <person name="Hull J."/>
        </authorList>
    </citation>
    <scope>NUCLEOTIDE SEQUENCE</scope>
</reference>
<proteinExistence type="predicted"/>
<name>A0A0A9XKW5_LYGHE</name>
<dbReference type="EMBL" id="GBHO01025849">
    <property type="protein sequence ID" value="JAG17755.1"/>
    <property type="molecule type" value="Transcribed_RNA"/>
</dbReference>
<gene>
    <name evidence="2" type="primary">Rbbp6_5</name>
    <name evidence="2" type="ORF">CM83_105405</name>
</gene>
<sequence>QVTSLVENSERQSRARERRNSDRGRSRSPRPPIVSDPTVRKTTRPIPVSAPVQGTPRKSQETQKNPGPQPSTSGSSGANQERGSRERPPVSPGRAVVPELEPQPPTDSLAQQPSVPPRPRQAHPRASRTIPPAPRSSLQMLNQGAGPAPRV</sequence>
<protein>
    <submittedName>
        <fullName evidence="2">E3 ubiquitin-protein ligase RBBP6</fullName>
    </submittedName>
</protein>
<feature type="region of interest" description="Disordered" evidence="1">
    <location>
        <begin position="1"/>
        <end position="151"/>
    </location>
</feature>
<feature type="compositionally biased region" description="Basic and acidic residues" evidence="1">
    <location>
        <begin position="8"/>
        <end position="25"/>
    </location>
</feature>
<accession>A0A0A9XKW5</accession>
<feature type="non-terminal residue" evidence="2">
    <location>
        <position position="151"/>
    </location>
</feature>
<dbReference type="AlphaFoldDB" id="A0A0A9XKW5"/>
<evidence type="ECO:0000256" key="1">
    <source>
        <dbReference type="SAM" id="MobiDB-lite"/>
    </source>
</evidence>
<evidence type="ECO:0000313" key="2">
    <source>
        <dbReference type="EMBL" id="JAG17755.1"/>
    </source>
</evidence>
<organism evidence="2">
    <name type="scientific">Lygus hesperus</name>
    <name type="common">Western plant bug</name>
    <dbReference type="NCBI Taxonomy" id="30085"/>
    <lineage>
        <taxon>Eukaryota</taxon>
        <taxon>Metazoa</taxon>
        <taxon>Ecdysozoa</taxon>
        <taxon>Arthropoda</taxon>
        <taxon>Hexapoda</taxon>
        <taxon>Insecta</taxon>
        <taxon>Pterygota</taxon>
        <taxon>Neoptera</taxon>
        <taxon>Paraneoptera</taxon>
        <taxon>Hemiptera</taxon>
        <taxon>Heteroptera</taxon>
        <taxon>Panheteroptera</taxon>
        <taxon>Cimicomorpha</taxon>
        <taxon>Miridae</taxon>
        <taxon>Mirini</taxon>
        <taxon>Lygus</taxon>
    </lineage>
</organism>
<feature type="non-terminal residue" evidence="2">
    <location>
        <position position="1"/>
    </location>
</feature>
<reference evidence="2" key="1">
    <citation type="journal article" date="2014" name="PLoS ONE">
        <title>Transcriptome-Based Identification of ABC Transporters in the Western Tarnished Plant Bug Lygus hesperus.</title>
        <authorList>
            <person name="Hull J.J."/>
            <person name="Chaney K."/>
            <person name="Geib S.M."/>
            <person name="Fabrick J.A."/>
            <person name="Brent C.S."/>
            <person name="Walsh D."/>
            <person name="Lavine L.C."/>
        </authorList>
    </citation>
    <scope>NUCLEOTIDE SEQUENCE</scope>
</reference>